<accession>A0A4R1LAD5</accession>
<dbReference type="InterPro" id="IPR017860">
    <property type="entry name" value="Peptidase_M22_CS"/>
</dbReference>
<dbReference type="Proteomes" id="UP000295210">
    <property type="component" value="Unassembled WGS sequence"/>
</dbReference>
<dbReference type="InterPro" id="IPR017861">
    <property type="entry name" value="KAE1/TsaD"/>
</dbReference>
<evidence type="ECO:0000256" key="7">
    <source>
        <dbReference type="HAMAP-Rule" id="MF_01445"/>
    </source>
</evidence>
<dbReference type="FunFam" id="3.30.420.40:FF:000012">
    <property type="entry name" value="tRNA N6-adenosine threonylcarbamoyltransferase"/>
    <property type="match status" value="1"/>
</dbReference>
<comment type="function">
    <text evidence="7">Required for the formation of a threonylcarbamoyl group on adenosine at position 37 (t(6)A37) in tRNAs that read codons beginning with adenine. Is involved in the transfer of the threonylcarbamoyl moiety of threonylcarbamoyl-AMP (TC-AMP) to the N6 group of A37, together with TsaE and TsaB. TsaD likely plays a direct catalytic role in this reaction.</text>
</comment>
<keyword evidence="5 7" id="KW-0012">Acyltransferase</keyword>
<dbReference type="InterPro" id="IPR043129">
    <property type="entry name" value="ATPase_NBD"/>
</dbReference>
<dbReference type="EMBL" id="SMGK01000002">
    <property type="protein sequence ID" value="TCK74270.1"/>
    <property type="molecule type" value="Genomic_DNA"/>
</dbReference>
<keyword evidence="2 7" id="KW-0819">tRNA processing</keyword>
<name>A0A4R1LAD5_9BACT</name>
<feature type="binding site" evidence="7">
    <location>
        <begin position="597"/>
        <end position="601"/>
    </location>
    <ligand>
        <name>substrate</name>
    </ligand>
</feature>
<dbReference type="GO" id="GO:0061711">
    <property type="term" value="F:tRNA N(6)-L-threonylcarbamoyladenine synthase activity"/>
    <property type="evidence" value="ECO:0007669"/>
    <property type="project" value="UniProtKB-EC"/>
</dbReference>
<dbReference type="PANTHER" id="PTHR11735">
    <property type="entry name" value="TRNA N6-ADENOSINE THREONYLCARBAMOYLTRANSFERASE"/>
    <property type="match status" value="1"/>
</dbReference>
<dbReference type="CDD" id="cd24133">
    <property type="entry name" value="ASKHA_NBD_TsaD_bac"/>
    <property type="match status" value="1"/>
</dbReference>
<feature type="binding site" evidence="7">
    <location>
        <position position="633"/>
    </location>
    <ligand>
        <name>substrate</name>
    </ligand>
</feature>
<dbReference type="SUPFAM" id="SSF53067">
    <property type="entry name" value="Actin-like ATPase domain"/>
    <property type="match status" value="2"/>
</dbReference>
<dbReference type="GO" id="GO:0005737">
    <property type="term" value="C:cytoplasm"/>
    <property type="evidence" value="ECO:0007669"/>
    <property type="project" value="UniProtKB-SubCell"/>
</dbReference>
<dbReference type="InterPro" id="IPR022450">
    <property type="entry name" value="TsaD"/>
</dbReference>
<dbReference type="Pfam" id="PF00814">
    <property type="entry name" value="TsaD"/>
    <property type="match status" value="1"/>
</dbReference>
<dbReference type="AntiFam" id="ANF00195">
    <property type="entry name" value="Shadow ORF (opposite cca)"/>
</dbReference>
<sequence length="837" mass="91236">MCRRSVLRQGFELFAHQRQPLFAAGDAPLELSIFRSSQHLLEARAGPVSGRYQIASGDQKRWPDLLLRRCLIAGPGKVIEPQVSVARQAIHAVEREMLLEARQAEESLQRRVFHLLHIAEAHVILNKQKNLRRVVIGKAQAPADCLRNLHAHLDMAIETDAIGCALKSRRLADIVKKCAPGQRGLCALRQLLQQQQRVNPDVAFRVIFRRLLDSLKALDLRQHLREQPGAVEQLKGAAGVAFGEHTRQFIANALAADLRNLHGKLPDRRFCNRFDYKSKAGGEAHRAQHAQLVLSETPRRLADCADNACGEISAASHEVKHLRRWVEQHAVDGEVAAENILLGSFRELYGVRMPPVAVGSIAAKGRNFSNEAIVLNQHDAKVGANRKRPGKHLQDHVRVRAGRHIEVLRSTPHQLVAHAAAREIGLVPRRAQTLDNPRRCFFCRHWNLWSYHRDVDSRGLILGIESSCDETSAAVVARGRDQLSNVVASQIATHARYGGVVPELASREHLLNIVPVIRASLADAGVAFADLDAIAVTEGPGLAGALLVGITYAKALAFALGKPLIAVNHLEGHIHAVLLEQAALDEAATPLPALALVVSGGHTHLYLTQQRGDSWHYSNVGRTVDDAAGEAFDKVAKLLGLGYPGGPWIDFLAAHGDPRAVPFSFAQIKSKPHRDNSARSGPASQYLFSFSGIKTAVLRYTQTHSLEASIQARQQALASMSNPRPQDALALCDEETLGLIASFQRAVVDDLRRKTFRAAEELGAASVLVSGGVAANRELRVRFTAEAADHGIPIAFPSLALSTDNAAMIAAAAWPKFLARDFAAEDLSAQASLTLGR</sequence>
<evidence type="ECO:0000256" key="2">
    <source>
        <dbReference type="ARBA" id="ARBA00022694"/>
    </source>
</evidence>
<feature type="binding site" evidence="7">
    <location>
        <position position="573"/>
    </location>
    <ligand>
        <name>Fe cation</name>
        <dbReference type="ChEBI" id="CHEBI:24875"/>
    </ligand>
</feature>
<evidence type="ECO:0000256" key="4">
    <source>
        <dbReference type="ARBA" id="ARBA00023004"/>
    </source>
</evidence>
<keyword evidence="1 7" id="KW-0808">Transferase</keyword>
<evidence type="ECO:0000259" key="8">
    <source>
        <dbReference type="Pfam" id="PF00814"/>
    </source>
</evidence>
<feature type="binding site" evidence="7">
    <location>
        <position position="776"/>
    </location>
    <ligand>
        <name>substrate</name>
    </ligand>
</feature>
<evidence type="ECO:0000256" key="3">
    <source>
        <dbReference type="ARBA" id="ARBA00022723"/>
    </source>
</evidence>
<evidence type="ECO:0000256" key="1">
    <source>
        <dbReference type="ARBA" id="ARBA00022679"/>
    </source>
</evidence>
<gene>
    <name evidence="7" type="primary">tsaD</name>
    <name evidence="9" type="ORF">C7378_1892</name>
</gene>
<keyword evidence="7" id="KW-0963">Cytoplasm</keyword>
<keyword evidence="4 7" id="KW-0408">Iron</keyword>
<comment type="caution">
    <text evidence="9">The sequence shown here is derived from an EMBL/GenBank/DDBJ whole genome shotgun (WGS) entry which is preliminary data.</text>
</comment>
<dbReference type="GO" id="GO:0005506">
    <property type="term" value="F:iron ion binding"/>
    <property type="evidence" value="ECO:0007669"/>
    <property type="project" value="UniProtKB-UniRule"/>
</dbReference>
<feature type="binding site" evidence="7">
    <location>
        <position position="646"/>
    </location>
    <ligand>
        <name>substrate</name>
    </ligand>
</feature>
<comment type="similarity">
    <text evidence="7">Belongs to the KAE1 / TsaD family.</text>
</comment>
<dbReference type="GO" id="GO:0002949">
    <property type="term" value="P:tRNA threonylcarbamoyladenosine modification"/>
    <property type="evidence" value="ECO:0007669"/>
    <property type="project" value="UniProtKB-UniRule"/>
</dbReference>
<reference evidence="9 10" key="1">
    <citation type="submission" date="2019-03" db="EMBL/GenBank/DDBJ databases">
        <title>Genomic Encyclopedia of Type Strains, Phase IV (KMG-IV): sequencing the most valuable type-strain genomes for metagenomic binning, comparative biology and taxonomic classification.</title>
        <authorList>
            <person name="Goeker M."/>
        </authorList>
    </citation>
    <scope>NUCLEOTIDE SEQUENCE [LARGE SCALE GENOMIC DNA]</scope>
    <source>
        <strain evidence="9 10">DSM 103428</strain>
    </source>
</reference>
<feature type="binding site" evidence="7">
    <location>
        <position position="569"/>
    </location>
    <ligand>
        <name>Fe cation</name>
        <dbReference type="ChEBI" id="CHEBI:24875"/>
    </ligand>
</feature>
<organism evidence="9 10">
    <name type="scientific">Acidipila rosea</name>
    <dbReference type="NCBI Taxonomy" id="768535"/>
    <lineage>
        <taxon>Bacteria</taxon>
        <taxon>Pseudomonadati</taxon>
        <taxon>Acidobacteriota</taxon>
        <taxon>Terriglobia</taxon>
        <taxon>Terriglobales</taxon>
        <taxon>Acidobacteriaceae</taxon>
        <taxon>Acidipila</taxon>
    </lineage>
</organism>
<evidence type="ECO:0000256" key="6">
    <source>
        <dbReference type="ARBA" id="ARBA00048117"/>
    </source>
</evidence>
<comment type="cofactor">
    <cofactor evidence="7">
        <name>Fe(2+)</name>
        <dbReference type="ChEBI" id="CHEBI:29033"/>
    </cofactor>
    <text evidence="7">Binds 1 Fe(2+) ion per subunit.</text>
</comment>
<dbReference type="AlphaFoldDB" id="A0A4R1LAD5"/>
<dbReference type="NCBIfam" id="TIGR03723">
    <property type="entry name" value="T6A_TsaD_YgjD"/>
    <property type="match status" value="1"/>
</dbReference>
<dbReference type="PANTHER" id="PTHR11735:SF6">
    <property type="entry name" value="TRNA N6-ADENOSINE THREONYLCARBAMOYLTRANSFERASE, MITOCHONDRIAL"/>
    <property type="match status" value="1"/>
</dbReference>
<dbReference type="HAMAP" id="MF_01445">
    <property type="entry name" value="TsaD"/>
    <property type="match status" value="1"/>
</dbReference>
<feature type="binding site" evidence="7">
    <location>
        <position position="650"/>
    </location>
    <ligand>
        <name>substrate</name>
    </ligand>
</feature>
<keyword evidence="10" id="KW-1185">Reference proteome</keyword>
<evidence type="ECO:0000313" key="10">
    <source>
        <dbReference type="Proteomes" id="UP000295210"/>
    </source>
</evidence>
<proteinExistence type="inferred from homology"/>
<feature type="domain" description="Gcp-like" evidence="8">
    <location>
        <begin position="483"/>
        <end position="810"/>
    </location>
</feature>
<keyword evidence="3 7" id="KW-0479">Metal-binding</keyword>
<dbReference type="PROSITE" id="PS01016">
    <property type="entry name" value="GLYCOPROTEASE"/>
    <property type="match status" value="1"/>
</dbReference>
<feature type="binding site" evidence="7">
    <location>
        <position position="804"/>
    </location>
    <ligand>
        <name>Fe cation</name>
        <dbReference type="ChEBI" id="CHEBI:24875"/>
    </ligand>
</feature>
<dbReference type="Gene3D" id="3.30.420.40">
    <property type="match status" value="2"/>
</dbReference>
<evidence type="ECO:0000313" key="9">
    <source>
        <dbReference type="EMBL" id="TCK74270.1"/>
    </source>
</evidence>
<dbReference type="EC" id="2.3.1.234" evidence="7"/>
<dbReference type="NCBIfam" id="TIGR00329">
    <property type="entry name" value="gcp_kae1"/>
    <property type="match status" value="1"/>
</dbReference>
<evidence type="ECO:0000256" key="5">
    <source>
        <dbReference type="ARBA" id="ARBA00023315"/>
    </source>
</evidence>
<comment type="catalytic activity">
    <reaction evidence="6 7">
        <text>L-threonylcarbamoyladenylate + adenosine(37) in tRNA = N(6)-L-threonylcarbamoyladenosine(37) in tRNA + AMP + H(+)</text>
        <dbReference type="Rhea" id="RHEA:37059"/>
        <dbReference type="Rhea" id="RHEA-COMP:10162"/>
        <dbReference type="Rhea" id="RHEA-COMP:10163"/>
        <dbReference type="ChEBI" id="CHEBI:15378"/>
        <dbReference type="ChEBI" id="CHEBI:73682"/>
        <dbReference type="ChEBI" id="CHEBI:74411"/>
        <dbReference type="ChEBI" id="CHEBI:74418"/>
        <dbReference type="ChEBI" id="CHEBI:456215"/>
        <dbReference type="EC" id="2.3.1.234"/>
    </reaction>
</comment>
<comment type="subcellular location">
    <subcellularLocation>
        <location evidence="7">Cytoplasm</location>
    </subcellularLocation>
</comment>
<dbReference type="InterPro" id="IPR000905">
    <property type="entry name" value="Gcp-like_dom"/>
</dbReference>
<dbReference type="PRINTS" id="PR00789">
    <property type="entry name" value="OSIALOPTASE"/>
</dbReference>
<protein>
    <recommendedName>
        <fullName evidence="7">tRNA N6-adenosine threonylcarbamoyltransferase</fullName>
        <ecNumber evidence="7">2.3.1.234</ecNumber>
    </recommendedName>
    <alternativeName>
        <fullName evidence="7">N6-L-threonylcarbamoyladenine synthase</fullName>
        <shortName evidence="7">t(6)A synthase</shortName>
    </alternativeName>
    <alternativeName>
        <fullName evidence="7">t(6)A37 threonylcarbamoyladenosine biosynthesis protein TsaD</fullName>
    </alternativeName>
    <alternativeName>
        <fullName evidence="7">tRNA threonylcarbamoyladenosine biosynthesis protein TsaD</fullName>
    </alternativeName>
</protein>